<evidence type="ECO:0000256" key="3">
    <source>
        <dbReference type="ARBA" id="ARBA00022679"/>
    </source>
</evidence>
<comment type="function">
    <text evidence="5">Functions as an E3 ubiquitin ligase.</text>
</comment>
<dbReference type="InterPro" id="IPR045185">
    <property type="entry name" value="PUB22/23/24-like"/>
</dbReference>
<evidence type="ECO:0000256" key="4">
    <source>
        <dbReference type="ARBA" id="ARBA00022786"/>
    </source>
</evidence>
<accession>A0ABU6SLD5</accession>
<reference evidence="7 8" key="1">
    <citation type="journal article" date="2023" name="Plants (Basel)">
        <title>Bridging the Gap: Combining Genomics and Transcriptomics Approaches to Understand Stylosanthes scabra, an Orphan Legume from the Brazilian Caatinga.</title>
        <authorList>
            <person name="Ferreira-Neto J.R.C."/>
            <person name="da Silva M.D."/>
            <person name="Binneck E."/>
            <person name="de Melo N.F."/>
            <person name="da Silva R.H."/>
            <person name="de Melo A.L.T.M."/>
            <person name="Pandolfi V."/>
            <person name="Bustamante F.O."/>
            <person name="Brasileiro-Vidal A.C."/>
            <person name="Benko-Iseppon A.M."/>
        </authorList>
    </citation>
    <scope>NUCLEOTIDE SEQUENCE [LARGE SCALE GENOMIC DNA]</scope>
    <source>
        <tissue evidence="7">Leaves</tissue>
    </source>
</reference>
<comment type="caution">
    <text evidence="7">The sequence shown here is derived from an EMBL/GenBank/DDBJ whole genome shotgun (WGS) entry which is preliminary data.</text>
</comment>
<organism evidence="7 8">
    <name type="scientific">Stylosanthes scabra</name>
    <dbReference type="NCBI Taxonomy" id="79078"/>
    <lineage>
        <taxon>Eukaryota</taxon>
        <taxon>Viridiplantae</taxon>
        <taxon>Streptophyta</taxon>
        <taxon>Embryophyta</taxon>
        <taxon>Tracheophyta</taxon>
        <taxon>Spermatophyta</taxon>
        <taxon>Magnoliopsida</taxon>
        <taxon>eudicotyledons</taxon>
        <taxon>Gunneridae</taxon>
        <taxon>Pentapetalae</taxon>
        <taxon>rosids</taxon>
        <taxon>fabids</taxon>
        <taxon>Fabales</taxon>
        <taxon>Fabaceae</taxon>
        <taxon>Papilionoideae</taxon>
        <taxon>50 kb inversion clade</taxon>
        <taxon>dalbergioids sensu lato</taxon>
        <taxon>Dalbergieae</taxon>
        <taxon>Pterocarpus clade</taxon>
        <taxon>Stylosanthes</taxon>
    </lineage>
</organism>
<dbReference type="InterPro" id="IPR045210">
    <property type="entry name" value="RING-Ubox_PUB"/>
</dbReference>
<dbReference type="InterPro" id="IPR011989">
    <property type="entry name" value="ARM-like"/>
</dbReference>
<sequence length="444" mass="49585">MVLSWTRGRVFRRARKGKDLQVNDLEVEISVPSHFRCPVSLDLMKDPVTVSTGITYDRDSIEKWIEEGNNTCPVTKRVLTTFDMIPNHALRRMIQDWCVEHRSFGIERIPTPRIPITPYEVSDTCAKIVNAAKKGDESKCRELVRKIKGWEKESDRNKRCIVANGASLALVNAFDFFSSLAFEENNNVSSLLEEILGVLAWMRPMSEEVKSMLGSKSSMSCMVWFLLKGNIDLSIKQSVAMLLKEVPTEVLANTQGVAEGLVKMIKEPIGSASITKACLSMIFKLVTYSKGKDVLSQRFVELDLVEVLLEIIVDCEKGVCEKALGVLDSICGTKQGKEIAKNNALTIPLVVKKLLRVSELSSCFAVSIIWKICDKEAQEEEEGVFVEAVQVGVFQKLLVLLQVGCGESTKEKATELLKLLNGYRSKVDCVDSSSLELQHLKKPF</sequence>
<proteinExistence type="predicted"/>
<dbReference type="SMART" id="SM00504">
    <property type="entry name" value="Ubox"/>
    <property type="match status" value="1"/>
</dbReference>
<comment type="pathway">
    <text evidence="2 5">Protein modification; protein ubiquitination.</text>
</comment>
<gene>
    <name evidence="7" type="ORF">PIB30_060272</name>
</gene>
<dbReference type="PROSITE" id="PS51698">
    <property type="entry name" value="U_BOX"/>
    <property type="match status" value="1"/>
</dbReference>
<dbReference type="PANTHER" id="PTHR22849:SF136">
    <property type="entry name" value="U-BOX DOMAIN-CONTAINING PROTEIN"/>
    <property type="match status" value="1"/>
</dbReference>
<dbReference type="SUPFAM" id="SSF57850">
    <property type="entry name" value="RING/U-box"/>
    <property type="match status" value="1"/>
</dbReference>
<dbReference type="InterPro" id="IPR016024">
    <property type="entry name" value="ARM-type_fold"/>
</dbReference>
<dbReference type="InterPro" id="IPR058678">
    <property type="entry name" value="ARM_PUB"/>
</dbReference>
<evidence type="ECO:0000259" key="6">
    <source>
        <dbReference type="PROSITE" id="PS51698"/>
    </source>
</evidence>
<evidence type="ECO:0000256" key="1">
    <source>
        <dbReference type="ARBA" id="ARBA00000900"/>
    </source>
</evidence>
<feature type="domain" description="U-box" evidence="6">
    <location>
        <begin position="30"/>
        <end position="104"/>
    </location>
</feature>
<comment type="catalytic activity">
    <reaction evidence="1 5">
        <text>S-ubiquitinyl-[E2 ubiquitin-conjugating enzyme]-L-cysteine + [acceptor protein]-L-lysine = [E2 ubiquitin-conjugating enzyme]-L-cysteine + N(6)-ubiquitinyl-[acceptor protein]-L-lysine.</text>
        <dbReference type="EC" id="2.3.2.27"/>
    </reaction>
</comment>
<dbReference type="EMBL" id="JASCZI010060946">
    <property type="protein sequence ID" value="MED6136931.1"/>
    <property type="molecule type" value="Genomic_DNA"/>
</dbReference>
<dbReference type="SUPFAM" id="SSF48371">
    <property type="entry name" value="ARM repeat"/>
    <property type="match status" value="1"/>
</dbReference>
<keyword evidence="4 5" id="KW-0833">Ubl conjugation pathway</keyword>
<keyword evidence="8" id="KW-1185">Reference proteome</keyword>
<evidence type="ECO:0000313" key="7">
    <source>
        <dbReference type="EMBL" id="MED6136931.1"/>
    </source>
</evidence>
<dbReference type="Proteomes" id="UP001341840">
    <property type="component" value="Unassembled WGS sequence"/>
</dbReference>
<dbReference type="PANTHER" id="PTHR22849">
    <property type="entry name" value="WDSAM1 PROTEIN"/>
    <property type="match status" value="1"/>
</dbReference>
<evidence type="ECO:0000313" key="8">
    <source>
        <dbReference type="Proteomes" id="UP001341840"/>
    </source>
</evidence>
<evidence type="ECO:0000256" key="2">
    <source>
        <dbReference type="ARBA" id="ARBA00004906"/>
    </source>
</evidence>
<protein>
    <recommendedName>
        <fullName evidence="5 6">U-box domain-containing protein</fullName>
        <ecNumber evidence="5">2.3.2.27</ecNumber>
    </recommendedName>
    <alternativeName>
        <fullName evidence="5">RING-type E3 ubiquitin transferase PUB</fullName>
    </alternativeName>
</protein>
<dbReference type="Gene3D" id="1.25.10.10">
    <property type="entry name" value="Leucine-rich Repeat Variant"/>
    <property type="match status" value="1"/>
</dbReference>
<evidence type="ECO:0000256" key="5">
    <source>
        <dbReference type="RuleBase" id="RU369093"/>
    </source>
</evidence>
<dbReference type="Pfam" id="PF25598">
    <property type="entry name" value="ARM_PUB"/>
    <property type="match status" value="1"/>
</dbReference>
<dbReference type="InterPro" id="IPR013083">
    <property type="entry name" value="Znf_RING/FYVE/PHD"/>
</dbReference>
<name>A0ABU6SLD5_9FABA</name>
<dbReference type="EC" id="2.3.2.27" evidence="5"/>
<dbReference type="InterPro" id="IPR003613">
    <property type="entry name" value="Ubox_domain"/>
</dbReference>
<dbReference type="CDD" id="cd16664">
    <property type="entry name" value="RING-Ubox_PUB"/>
    <property type="match status" value="1"/>
</dbReference>
<dbReference type="Pfam" id="PF04564">
    <property type="entry name" value="U-box"/>
    <property type="match status" value="1"/>
</dbReference>
<keyword evidence="3 5" id="KW-0808">Transferase</keyword>
<dbReference type="Gene3D" id="3.30.40.10">
    <property type="entry name" value="Zinc/RING finger domain, C3HC4 (zinc finger)"/>
    <property type="match status" value="1"/>
</dbReference>